<reference evidence="1 2" key="1">
    <citation type="submission" date="2018-12" db="EMBL/GenBank/DDBJ databases">
        <title>Genome analysis provides insights into bioremediation potentialities of Halogeometricum borinquense strain N11.</title>
        <authorList>
            <person name="Najjari A."/>
            <person name="Youssef N."/>
            <person name="Fhoula I."/>
            <person name="Ben Dhia O."/>
            <person name="Mahjoubi M."/>
            <person name="Ouzari H.I."/>
            <person name="Cherif A."/>
        </authorList>
    </citation>
    <scope>NUCLEOTIDE SEQUENCE [LARGE SCALE GENOMIC DNA]</scope>
    <source>
        <strain evidence="1 2">N11</strain>
    </source>
</reference>
<name>A0A482T1C8_9EURY</name>
<dbReference type="RefSeq" id="WP_129786822.1">
    <property type="nucleotide sequence ID" value="NZ_RZHH01000009.1"/>
</dbReference>
<dbReference type="AlphaFoldDB" id="A0A482T1C8"/>
<gene>
    <name evidence="1" type="ORF">ELS19_19855</name>
</gene>
<sequence length="391" mass="44895">MLGFELLHAKMWSMASISEQLQAYLNQGFDPAEAVGELDLVTDTLPFWKLEKNWYKLDREDAARLYLYRSLTASKDYAIEEKLKDGVAEHLGLNDTVTENTIERISEEVEKQLGGDARTEVREVLEELKDNDEVVTLPESSADGRGEPPLVLISREMRKRAYQYFQLDRDESRVTYPKWQLFKLMEIAGLCNIHPNDAEESLRLLPYFYYRDVPGFKALWNQLREYDMLKLRKMYLAALESIITVIDEYGYLPETTDIAVDLTNIMWYGRHSNQKNENGKPIDRDEIPHEDQPIGVEGVDEKAGSAYAFQIASVSLANVEIPVTLAAKSIQRRGSIEHQIDELLTYAGHYVEPDVVCMDGGFYGRGMHECLENHSLDFISRLRGRLPSIVR</sequence>
<dbReference type="Proteomes" id="UP000294028">
    <property type="component" value="Unassembled WGS sequence"/>
</dbReference>
<evidence type="ECO:0000313" key="2">
    <source>
        <dbReference type="Proteomes" id="UP000294028"/>
    </source>
</evidence>
<proteinExistence type="predicted"/>
<dbReference type="EMBL" id="RZHH01000009">
    <property type="protein sequence ID" value="RYJ07772.1"/>
    <property type="molecule type" value="Genomic_DNA"/>
</dbReference>
<accession>A0A482T1C8</accession>
<organism evidence="1 2">
    <name type="scientific">Halogeometricum borinquense</name>
    <dbReference type="NCBI Taxonomy" id="60847"/>
    <lineage>
        <taxon>Archaea</taxon>
        <taxon>Methanobacteriati</taxon>
        <taxon>Methanobacteriota</taxon>
        <taxon>Stenosarchaea group</taxon>
        <taxon>Halobacteria</taxon>
        <taxon>Halobacteriales</taxon>
        <taxon>Haloferacaceae</taxon>
        <taxon>Halogeometricum</taxon>
    </lineage>
</organism>
<comment type="caution">
    <text evidence="1">The sequence shown here is derived from an EMBL/GenBank/DDBJ whole genome shotgun (WGS) entry which is preliminary data.</text>
</comment>
<evidence type="ECO:0000313" key="1">
    <source>
        <dbReference type="EMBL" id="RYJ07772.1"/>
    </source>
</evidence>
<protein>
    <submittedName>
        <fullName evidence="1">Uncharacterized protein</fullName>
    </submittedName>
</protein>